<evidence type="ECO:0000256" key="9">
    <source>
        <dbReference type="ARBA" id="ARBA00022741"/>
    </source>
</evidence>
<evidence type="ECO:0000256" key="2">
    <source>
        <dbReference type="ARBA" id="ARBA00006934"/>
    </source>
</evidence>
<accession>A0ABM1MB83</accession>
<evidence type="ECO:0000256" key="7">
    <source>
        <dbReference type="ARBA" id="ARBA00022607"/>
    </source>
</evidence>
<dbReference type="InterPro" id="IPR006068">
    <property type="entry name" value="ATPase_P-typ_cation-transptr_C"/>
</dbReference>
<evidence type="ECO:0000256" key="1">
    <source>
        <dbReference type="ARBA" id="ARBA00004651"/>
    </source>
</evidence>
<dbReference type="InterPro" id="IPR023298">
    <property type="entry name" value="ATPase_P-typ_TM_dom_sf"/>
</dbReference>
<evidence type="ECO:0000256" key="19">
    <source>
        <dbReference type="ARBA" id="ARBA00038795"/>
    </source>
</evidence>
<dbReference type="InterPro" id="IPR044492">
    <property type="entry name" value="P_typ_ATPase_HD_dom"/>
</dbReference>
<comment type="function">
    <text evidence="18">This is the catalytic component of the active enzyme, which catalyzes the hydrolysis of ATP coupled with the exchange of sodium and potassium ions across the plasma membrane. This action creates the electrochemical gradient of sodium and potassium ions, providing the energy for active transport of various nutrients.</text>
</comment>
<evidence type="ECO:0000256" key="18">
    <source>
        <dbReference type="ARBA" id="ARBA00037422"/>
    </source>
</evidence>
<dbReference type="InterPro" id="IPR036412">
    <property type="entry name" value="HAD-like_sf"/>
</dbReference>
<dbReference type="Pfam" id="PF13246">
    <property type="entry name" value="Cation_ATPase"/>
    <property type="match status" value="1"/>
</dbReference>
<dbReference type="PANTHER" id="PTHR43294">
    <property type="entry name" value="SODIUM/POTASSIUM-TRANSPORTING ATPASE SUBUNIT ALPHA"/>
    <property type="match status" value="1"/>
</dbReference>
<feature type="transmembrane region" description="Helical" evidence="20">
    <location>
        <begin position="799"/>
        <end position="826"/>
    </location>
</feature>
<dbReference type="PRINTS" id="PR00119">
    <property type="entry name" value="CATATPASE"/>
</dbReference>
<feature type="transmembrane region" description="Helical" evidence="20">
    <location>
        <begin position="279"/>
        <end position="302"/>
    </location>
</feature>
<evidence type="ECO:0000259" key="21">
    <source>
        <dbReference type="SMART" id="SM00831"/>
    </source>
</evidence>
<dbReference type="SUPFAM" id="SSF81660">
    <property type="entry name" value="Metal cation-transporting ATPase, ATP-binding domain N"/>
    <property type="match status" value="1"/>
</dbReference>
<proteinExistence type="inferred from homology"/>
<feature type="transmembrane region" description="Helical" evidence="20">
    <location>
        <begin position="730"/>
        <end position="750"/>
    </location>
</feature>
<comment type="similarity">
    <text evidence="2 20">Belongs to the cation transport ATPase (P-type) (TC 3.A.3) family. Type IIC subfamily.</text>
</comment>
<keyword evidence="15 20" id="KW-0406">Ion transport</keyword>
<dbReference type="Pfam" id="PF00122">
    <property type="entry name" value="E1-E2_ATPase"/>
    <property type="match status" value="1"/>
</dbReference>
<dbReference type="InterPro" id="IPR023214">
    <property type="entry name" value="HAD_sf"/>
</dbReference>
<dbReference type="RefSeq" id="XP_017771833.1">
    <property type="nucleotide sequence ID" value="XM_017916344.1"/>
</dbReference>
<keyword evidence="9 20" id="KW-0547">Nucleotide-binding</keyword>
<keyword evidence="14" id="KW-0915">Sodium</keyword>
<keyword evidence="20" id="KW-0479">Metal-binding</keyword>
<dbReference type="Pfam" id="PF08282">
    <property type="entry name" value="Hydrolase_3"/>
    <property type="match status" value="1"/>
</dbReference>
<keyword evidence="12" id="KW-1278">Translocase</keyword>
<evidence type="ECO:0000256" key="16">
    <source>
        <dbReference type="ARBA" id="ARBA00023136"/>
    </source>
</evidence>
<reference evidence="23" key="1">
    <citation type="submission" date="2025-08" db="UniProtKB">
        <authorList>
            <consortium name="RefSeq"/>
        </authorList>
    </citation>
    <scope>IDENTIFICATION</scope>
    <source>
        <tissue evidence="23">Whole Larva</tissue>
    </source>
</reference>
<dbReference type="PROSITE" id="PS00154">
    <property type="entry name" value="ATPASE_E1_E2"/>
    <property type="match status" value="1"/>
</dbReference>
<keyword evidence="11 20" id="KW-0630">Potassium</keyword>
<keyword evidence="16 20" id="KW-0472">Membrane</keyword>
<dbReference type="Proteomes" id="UP000695000">
    <property type="component" value="Unplaced"/>
</dbReference>
<dbReference type="InterPro" id="IPR005775">
    <property type="entry name" value="P-type_ATPase_IIC"/>
</dbReference>
<dbReference type="InterPro" id="IPR018303">
    <property type="entry name" value="ATPase_P-typ_P_site"/>
</dbReference>
<evidence type="ECO:0000256" key="11">
    <source>
        <dbReference type="ARBA" id="ARBA00022958"/>
    </source>
</evidence>
<evidence type="ECO:0000256" key="15">
    <source>
        <dbReference type="ARBA" id="ARBA00023065"/>
    </source>
</evidence>
<feature type="transmembrane region" description="Helical" evidence="20">
    <location>
        <begin position="871"/>
        <end position="890"/>
    </location>
</feature>
<dbReference type="SFLD" id="SFLDF00027">
    <property type="entry name" value="p-type_atpase"/>
    <property type="match status" value="1"/>
</dbReference>
<dbReference type="Pfam" id="PF00690">
    <property type="entry name" value="Cation_ATPase_N"/>
    <property type="match status" value="1"/>
</dbReference>
<evidence type="ECO:0000256" key="14">
    <source>
        <dbReference type="ARBA" id="ARBA00023053"/>
    </source>
</evidence>
<keyword evidence="3 20" id="KW-0813">Transport</keyword>
<evidence type="ECO:0000256" key="13">
    <source>
        <dbReference type="ARBA" id="ARBA00022989"/>
    </source>
</evidence>
<organism evidence="22 23">
    <name type="scientific">Nicrophorus vespilloides</name>
    <name type="common">Boreal carrion beetle</name>
    <dbReference type="NCBI Taxonomy" id="110193"/>
    <lineage>
        <taxon>Eukaryota</taxon>
        <taxon>Metazoa</taxon>
        <taxon>Ecdysozoa</taxon>
        <taxon>Arthropoda</taxon>
        <taxon>Hexapoda</taxon>
        <taxon>Insecta</taxon>
        <taxon>Pterygota</taxon>
        <taxon>Neoptera</taxon>
        <taxon>Endopterygota</taxon>
        <taxon>Coleoptera</taxon>
        <taxon>Polyphaga</taxon>
        <taxon>Staphyliniformia</taxon>
        <taxon>Silphidae</taxon>
        <taxon>Nicrophorinae</taxon>
        <taxon>Nicrophorus</taxon>
    </lineage>
</organism>
<evidence type="ECO:0000256" key="10">
    <source>
        <dbReference type="ARBA" id="ARBA00022840"/>
    </source>
</evidence>
<dbReference type="PRINTS" id="PR00121">
    <property type="entry name" value="NAKATPASE"/>
</dbReference>
<dbReference type="Gene3D" id="2.70.150.10">
    <property type="entry name" value="Calcium-transporting ATPase, cytoplasmic transduction domain A"/>
    <property type="match status" value="1"/>
</dbReference>
<dbReference type="SUPFAM" id="SSF56784">
    <property type="entry name" value="HAD-like"/>
    <property type="match status" value="1"/>
</dbReference>
<keyword evidence="10 20" id="KW-0067">ATP-binding</keyword>
<evidence type="ECO:0000256" key="20">
    <source>
        <dbReference type="RuleBase" id="RU362084"/>
    </source>
</evidence>
<sequence length="902" mass="100612">MKMHAYNWLFGRYETNFELGLTTEQADELRNKHGPNALCPPKTRSRWLIFAEYMFGGFSILLWLGAILSTAGWTISRLQDPEVSYDQLYLAIVLVVIIISTGIFGFYQESANTKIMESFKKMIPKSAKVLRGGEKLEIPTEDVTVGDVVLVEIGSCVPADIRIVESFSLKVDNSSITGESEPQLRAPDFSDPNPLETQNLAFYGTNVVEGYGKGVVIAIGDNTLMGHIAGLTSGLQPDETPMKQELRKFVTIITAIAVTMGIIFFIMAMFLGYGFFDAFIYFIAIVVACVPEGLLVTLTASLTLTARRMAKKNCLVKNLDAIETLGSTSVICSDKTGTLTQNRMTVSHIYYDEDIVDVLVETGFEKPISEAFNRLCRVAMLCSRAEFKSGEEHLNIKDRSITGDASEKAVLKFMEEHIGGTIEFRRQYEKIYEVPFNSTNKYQISIHRMPEKDQILLVMKGAPERIIEKCSEVYEKGETIMMDEVTSKKLKKALLELGYLGERVLAFADLNLPSTYTADYPYDNEHSNFPTENLRFLGFISMIDPPRPGVPAAVEKCKSAGIRVIMVTGDHPVTAMSIARKVGIISKENETYLDIAKKRNISMNKVTSEERKDCRATVITGGDLREMDGYELDNVIKNYEEIVFARTSPQQKLQIVEAFQRAQNIVAVTGDGVNDSPALKKADIGIAMGIAGTDVSKEAADIILLDDNFASIVVGIEEGRLIFDNLKKSIAYMLTSNVPEVIPFMMYVIINIPQALSIMSILVIDVGTDLMPGISLAYERPEADIMHRKPRNLKTDKLVNCKLICFCNLNIGLVQTFAGFSCYFAIYSDFGFTPSRLIGIREEWEGPSNDLLDSFGNEWTLYERQTLERKGVTAFFLAIVFTQVADCIICKTRRLSVFQQGN</sequence>
<feature type="transmembrane region" description="Helical" evidence="20">
    <location>
        <begin position="88"/>
        <end position="107"/>
    </location>
</feature>
<evidence type="ECO:0000256" key="5">
    <source>
        <dbReference type="ARBA" id="ARBA00022538"/>
    </source>
</evidence>
<keyword evidence="5 20" id="KW-0633">Potassium transport</keyword>
<dbReference type="NCBIfam" id="TIGR01494">
    <property type="entry name" value="ATPase_P-type"/>
    <property type="match status" value="2"/>
</dbReference>
<dbReference type="NCBIfam" id="TIGR01106">
    <property type="entry name" value="ATPase-IIC_X-K"/>
    <property type="match status" value="1"/>
</dbReference>
<keyword evidence="6" id="KW-0597">Phosphoprotein</keyword>
<comment type="subcellular location">
    <subcellularLocation>
        <location evidence="1 20">Cell membrane</location>
        <topology evidence="1 20">Multi-pass membrane protein</topology>
    </subcellularLocation>
</comment>
<evidence type="ECO:0000313" key="23">
    <source>
        <dbReference type="RefSeq" id="XP_017771833.1"/>
    </source>
</evidence>
<evidence type="ECO:0000256" key="6">
    <source>
        <dbReference type="ARBA" id="ARBA00022553"/>
    </source>
</evidence>
<dbReference type="Gene3D" id="1.20.1110.10">
    <property type="entry name" value="Calcium-transporting ATPase, transmembrane domain"/>
    <property type="match status" value="1"/>
</dbReference>
<keyword evidence="13 20" id="KW-1133">Transmembrane helix</keyword>
<dbReference type="SMART" id="SM00831">
    <property type="entry name" value="Cation_ATPase_N"/>
    <property type="match status" value="1"/>
</dbReference>
<feature type="transmembrane region" description="Helical" evidence="20">
    <location>
        <begin position="249"/>
        <end position="273"/>
    </location>
</feature>
<evidence type="ECO:0000256" key="12">
    <source>
        <dbReference type="ARBA" id="ARBA00022967"/>
    </source>
</evidence>
<dbReference type="Gene3D" id="3.40.1110.10">
    <property type="entry name" value="Calcium-transporting ATPase, cytoplasmic domain N"/>
    <property type="match status" value="1"/>
</dbReference>
<keyword evidence="8 20" id="KW-0812">Transmembrane</keyword>
<evidence type="ECO:0000256" key="3">
    <source>
        <dbReference type="ARBA" id="ARBA00022448"/>
    </source>
</evidence>
<gene>
    <name evidence="23" type="primary">LOC108559172</name>
</gene>
<keyword evidence="7" id="KW-0740">Sodium/potassium transport</keyword>
<evidence type="ECO:0000313" key="22">
    <source>
        <dbReference type="Proteomes" id="UP000695000"/>
    </source>
</evidence>
<feature type="transmembrane region" description="Helical" evidence="20">
    <location>
        <begin position="756"/>
        <end position="778"/>
    </location>
</feature>
<dbReference type="InterPro" id="IPR001757">
    <property type="entry name" value="P_typ_ATPase"/>
</dbReference>
<dbReference type="GeneID" id="108559172"/>
<feature type="transmembrane region" description="Helical" evidence="20">
    <location>
        <begin position="53"/>
        <end position="76"/>
    </location>
</feature>
<dbReference type="PANTHER" id="PTHR43294:SF13">
    <property type="entry name" value="SODIUM_POTASSIUM-TRANSPORTING ATPASE SUBUNIT ALPHA"/>
    <property type="match status" value="1"/>
</dbReference>
<dbReference type="InterPro" id="IPR004014">
    <property type="entry name" value="ATPase_P-typ_cation-transptr_N"/>
</dbReference>
<feature type="domain" description="Cation-transporting P-type ATPase N-terminal" evidence="21">
    <location>
        <begin position="4"/>
        <end position="74"/>
    </location>
</feature>
<dbReference type="Pfam" id="PF00689">
    <property type="entry name" value="Cation_ATPase_C"/>
    <property type="match status" value="1"/>
</dbReference>
<protein>
    <recommendedName>
        <fullName evidence="20">Sodium/potassium-transporting ATPase subunit alpha</fullName>
    </recommendedName>
</protein>
<evidence type="ECO:0000256" key="8">
    <source>
        <dbReference type="ARBA" id="ARBA00022692"/>
    </source>
</evidence>
<dbReference type="InterPro" id="IPR050510">
    <property type="entry name" value="Cation_transp_ATPase_P-type"/>
</dbReference>
<keyword evidence="22" id="KW-1185">Reference proteome</keyword>
<dbReference type="Gene3D" id="3.40.50.1000">
    <property type="entry name" value="HAD superfamily/HAD-like"/>
    <property type="match status" value="1"/>
</dbReference>
<dbReference type="InterPro" id="IPR023299">
    <property type="entry name" value="ATPase_P-typ_cyto_dom_N"/>
</dbReference>
<dbReference type="InterPro" id="IPR008250">
    <property type="entry name" value="ATPase_P-typ_transduc_dom_A_sf"/>
</dbReference>
<comment type="subunit">
    <text evidence="19">The sodium/potassium-transporting ATPase is composed of a catalytic alpha subunit, an auxiliary non-catalytic beta subunit and an additional regulatory subunit.</text>
</comment>
<keyword evidence="4" id="KW-1003">Cell membrane</keyword>
<evidence type="ECO:0000256" key="17">
    <source>
        <dbReference type="ARBA" id="ARBA00023201"/>
    </source>
</evidence>
<dbReference type="SUPFAM" id="SSF81653">
    <property type="entry name" value="Calcium ATPase, transduction domain A"/>
    <property type="match status" value="1"/>
</dbReference>
<dbReference type="SFLD" id="SFLDS00003">
    <property type="entry name" value="Haloacid_Dehalogenase"/>
    <property type="match status" value="1"/>
</dbReference>
<dbReference type="SUPFAM" id="SSF81665">
    <property type="entry name" value="Calcium ATPase, transmembrane domain M"/>
    <property type="match status" value="1"/>
</dbReference>
<name>A0ABM1MB83_NICVS</name>
<dbReference type="SFLD" id="SFLDG00002">
    <property type="entry name" value="C1.7:_P-type_atpase_like"/>
    <property type="match status" value="1"/>
</dbReference>
<evidence type="ECO:0000256" key="4">
    <source>
        <dbReference type="ARBA" id="ARBA00022475"/>
    </source>
</evidence>
<keyword evidence="17" id="KW-0739">Sodium transport</keyword>
<dbReference type="InterPro" id="IPR059000">
    <property type="entry name" value="ATPase_P-type_domA"/>
</dbReference>